<evidence type="ECO:0000313" key="1">
    <source>
        <dbReference type="EMBL" id="CAB4128484.1"/>
    </source>
</evidence>
<sequence>MSLLSSFVSKNLLPALEDEFISLEPLAQTLLLSEAQSLAKQLGEWIDSKLSHDVPSI</sequence>
<proteinExistence type="predicted"/>
<gene>
    <name evidence="1" type="ORF">UFOVP100_36</name>
</gene>
<reference evidence="1" key="1">
    <citation type="submission" date="2020-04" db="EMBL/GenBank/DDBJ databases">
        <authorList>
            <person name="Chiriac C."/>
            <person name="Salcher M."/>
            <person name="Ghai R."/>
            <person name="Kavagutti S V."/>
        </authorList>
    </citation>
    <scope>NUCLEOTIDE SEQUENCE</scope>
</reference>
<name>A0A6J5L1I2_9CAUD</name>
<organism evidence="1">
    <name type="scientific">uncultured Caudovirales phage</name>
    <dbReference type="NCBI Taxonomy" id="2100421"/>
    <lineage>
        <taxon>Viruses</taxon>
        <taxon>Duplodnaviria</taxon>
        <taxon>Heunggongvirae</taxon>
        <taxon>Uroviricota</taxon>
        <taxon>Caudoviricetes</taxon>
        <taxon>Peduoviridae</taxon>
        <taxon>Maltschvirus</taxon>
        <taxon>Maltschvirus maltsch</taxon>
    </lineage>
</organism>
<protein>
    <submittedName>
        <fullName evidence="1">Uncharacterized protein</fullName>
    </submittedName>
</protein>
<accession>A0A6J5L1I2</accession>
<dbReference type="EMBL" id="LR796229">
    <property type="protein sequence ID" value="CAB4128484.1"/>
    <property type="molecule type" value="Genomic_DNA"/>
</dbReference>